<feature type="region of interest" description="Disordered" evidence="1">
    <location>
        <begin position="1"/>
        <end position="50"/>
    </location>
</feature>
<accession>A0ABQ8TBR5</accession>
<evidence type="ECO:0000256" key="1">
    <source>
        <dbReference type="SAM" id="MobiDB-lite"/>
    </source>
</evidence>
<reference evidence="2 3" key="1">
    <citation type="journal article" date="2022" name="Allergy">
        <title>Genome assembly and annotation of Periplaneta americana reveal a comprehensive cockroach allergen profile.</title>
        <authorList>
            <person name="Wang L."/>
            <person name="Xiong Q."/>
            <person name="Saelim N."/>
            <person name="Wang L."/>
            <person name="Nong W."/>
            <person name="Wan A.T."/>
            <person name="Shi M."/>
            <person name="Liu X."/>
            <person name="Cao Q."/>
            <person name="Hui J.H.L."/>
            <person name="Sookrung N."/>
            <person name="Leung T.F."/>
            <person name="Tungtrongchitr A."/>
            <person name="Tsui S.K.W."/>
        </authorList>
    </citation>
    <scope>NUCLEOTIDE SEQUENCE [LARGE SCALE GENOMIC DNA]</scope>
    <source>
        <strain evidence="2">PWHHKU_190912</strain>
    </source>
</reference>
<dbReference type="EMBL" id="JAJSOF020000011">
    <property type="protein sequence ID" value="KAJ4443949.1"/>
    <property type="molecule type" value="Genomic_DNA"/>
</dbReference>
<feature type="compositionally biased region" description="Basic and acidic residues" evidence="1">
    <location>
        <begin position="10"/>
        <end position="22"/>
    </location>
</feature>
<dbReference type="Proteomes" id="UP001148838">
    <property type="component" value="Unassembled WGS sequence"/>
</dbReference>
<sequence length="438" mass="49854">MRKTKRTRRKQGEQGENKDNRGKQGANGKQGKQGKVVTDSTPSRPLLSDSEHEKNYRALLGLIQGKVRPSQSSDKSKEMYLSNMLTSFSRLQITRIPADLLCKTSAITSTIQYALTLMVFIKLADRKEDSPFLAFSMFALSRGERMGRNRRGKLFQFAEFIIVQSFPQHKFNLGSRHPILYPNLMFVQKTTSLSNLKVILRRCIDISDYLVSEWNEGDNAGEMSPGSSTDSYPPFARIGLNENSGKNVNQITCPERDSNPCHLVSQSDAPTNVIPQVAVLLVLGFNPYVSGSFQYLAPQKNEASKLFKTGCQFPPCFGSYSTENVWSEFHQGKIAPIPSGDLRFDGQHQWLVENETQRIRLRWAGHVARMGESRNAYKLLVGRSEGKRPLGRPRRRWEDNIKMDLREVGCDDREWINLAQERDQWRAYVRAAMNLRVP</sequence>
<name>A0ABQ8TBR5_PERAM</name>
<evidence type="ECO:0000313" key="2">
    <source>
        <dbReference type="EMBL" id="KAJ4443949.1"/>
    </source>
</evidence>
<feature type="compositionally biased region" description="Low complexity" evidence="1">
    <location>
        <begin position="23"/>
        <end position="35"/>
    </location>
</feature>
<evidence type="ECO:0000313" key="3">
    <source>
        <dbReference type="Proteomes" id="UP001148838"/>
    </source>
</evidence>
<organism evidence="2 3">
    <name type="scientific">Periplaneta americana</name>
    <name type="common">American cockroach</name>
    <name type="synonym">Blatta americana</name>
    <dbReference type="NCBI Taxonomy" id="6978"/>
    <lineage>
        <taxon>Eukaryota</taxon>
        <taxon>Metazoa</taxon>
        <taxon>Ecdysozoa</taxon>
        <taxon>Arthropoda</taxon>
        <taxon>Hexapoda</taxon>
        <taxon>Insecta</taxon>
        <taxon>Pterygota</taxon>
        <taxon>Neoptera</taxon>
        <taxon>Polyneoptera</taxon>
        <taxon>Dictyoptera</taxon>
        <taxon>Blattodea</taxon>
        <taxon>Blattoidea</taxon>
        <taxon>Blattidae</taxon>
        <taxon>Blattinae</taxon>
        <taxon>Periplaneta</taxon>
    </lineage>
</organism>
<comment type="caution">
    <text evidence="2">The sequence shown here is derived from an EMBL/GenBank/DDBJ whole genome shotgun (WGS) entry which is preliminary data.</text>
</comment>
<keyword evidence="3" id="KW-1185">Reference proteome</keyword>
<gene>
    <name evidence="2" type="ORF">ANN_05738</name>
</gene>
<protein>
    <submittedName>
        <fullName evidence="2">Uncharacterized protein</fullName>
    </submittedName>
</protein>
<proteinExistence type="predicted"/>